<dbReference type="InterPro" id="IPR013120">
    <property type="entry name" value="FAR_NAD-bd"/>
</dbReference>
<evidence type="ECO:0000256" key="7">
    <source>
        <dbReference type="ARBA" id="ARBA00023002"/>
    </source>
</evidence>
<dbReference type="Gene3D" id="3.40.50.150">
    <property type="entry name" value="Vaccinia Virus protein VP39"/>
    <property type="match status" value="1"/>
</dbReference>
<dbReference type="GO" id="GO:0016874">
    <property type="term" value="F:ligase activity"/>
    <property type="evidence" value="ECO:0007669"/>
    <property type="project" value="UniProtKB-KW"/>
</dbReference>
<dbReference type="GO" id="GO:0004315">
    <property type="term" value="F:3-oxoacyl-[acyl-carrier-protein] synthase activity"/>
    <property type="evidence" value="ECO:0007669"/>
    <property type="project" value="InterPro"/>
</dbReference>
<dbReference type="Pfam" id="PF07993">
    <property type="entry name" value="NAD_binding_4"/>
    <property type="match status" value="1"/>
</dbReference>
<dbReference type="CDD" id="cd02440">
    <property type="entry name" value="AdoMet_MTases"/>
    <property type="match status" value="1"/>
</dbReference>
<dbReference type="InterPro" id="IPR013217">
    <property type="entry name" value="Methyltransf_12"/>
</dbReference>
<dbReference type="InterPro" id="IPR018201">
    <property type="entry name" value="Ketoacyl_synth_AS"/>
</dbReference>
<organism evidence="15 16">
    <name type="scientific">Cercophora newfieldiana</name>
    <dbReference type="NCBI Taxonomy" id="92897"/>
    <lineage>
        <taxon>Eukaryota</taxon>
        <taxon>Fungi</taxon>
        <taxon>Dikarya</taxon>
        <taxon>Ascomycota</taxon>
        <taxon>Pezizomycotina</taxon>
        <taxon>Sordariomycetes</taxon>
        <taxon>Sordariomycetidae</taxon>
        <taxon>Sordariales</taxon>
        <taxon>Lasiosphaeriaceae</taxon>
        <taxon>Cercophora</taxon>
    </lineage>
</organism>
<dbReference type="Proteomes" id="UP001174936">
    <property type="component" value="Unassembled WGS sequence"/>
</dbReference>
<dbReference type="InterPro" id="IPR049900">
    <property type="entry name" value="PKS_mFAS_DH"/>
</dbReference>
<dbReference type="InterPro" id="IPR057326">
    <property type="entry name" value="KR_dom"/>
</dbReference>
<dbReference type="GO" id="GO:0009403">
    <property type="term" value="P:toxin biosynthetic process"/>
    <property type="evidence" value="ECO:0007669"/>
    <property type="project" value="UniProtKB-ARBA"/>
</dbReference>
<dbReference type="Pfam" id="PF00501">
    <property type="entry name" value="AMP-binding"/>
    <property type="match status" value="1"/>
</dbReference>
<dbReference type="CDD" id="cd05930">
    <property type="entry name" value="A_NRPS"/>
    <property type="match status" value="1"/>
</dbReference>
<dbReference type="InterPro" id="IPR016035">
    <property type="entry name" value="Acyl_Trfase/lysoPLipase"/>
</dbReference>
<dbReference type="InterPro" id="IPR020807">
    <property type="entry name" value="PKS_DH"/>
</dbReference>
<evidence type="ECO:0000256" key="1">
    <source>
        <dbReference type="ARBA" id="ARBA00022450"/>
    </source>
</evidence>
<dbReference type="SMART" id="SM00827">
    <property type="entry name" value="PKS_AT"/>
    <property type="match status" value="1"/>
</dbReference>
<keyword evidence="2" id="KW-0597">Phosphoprotein</keyword>
<dbReference type="Pfam" id="PF16197">
    <property type="entry name" value="KAsynt_C_assoc"/>
    <property type="match status" value="1"/>
</dbReference>
<dbReference type="InterPro" id="IPR036291">
    <property type="entry name" value="NAD(P)-bd_dom_sf"/>
</dbReference>
<dbReference type="SUPFAM" id="SSF47336">
    <property type="entry name" value="ACP-like"/>
    <property type="match status" value="2"/>
</dbReference>
<dbReference type="SUPFAM" id="SSF52777">
    <property type="entry name" value="CoA-dependent acyltransferases"/>
    <property type="match status" value="2"/>
</dbReference>
<evidence type="ECO:0000256" key="9">
    <source>
        <dbReference type="ARBA" id="ARBA00029443"/>
    </source>
</evidence>
<feature type="compositionally biased region" description="Low complexity" evidence="11">
    <location>
        <begin position="2545"/>
        <end position="2554"/>
    </location>
</feature>
<keyword evidence="8" id="KW-0511">Multifunctional enzyme</keyword>
<dbReference type="SMART" id="SM00825">
    <property type="entry name" value="PKS_KS"/>
    <property type="match status" value="1"/>
</dbReference>
<evidence type="ECO:0000256" key="3">
    <source>
        <dbReference type="ARBA" id="ARBA00022598"/>
    </source>
</evidence>
<dbReference type="PANTHER" id="PTHR43775">
    <property type="entry name" value="FATTY ACID SYNTHASE"/>
    <property type="match status" value="1"/>
</dbReference>
<dbReference type="InterPro" id="IPR006162">
    <property type="entry name" value="Ppantetheine_attach_site"/>
</dbReference>
<comment type="similarity">
    <text evidence="9">In the C-terminal section; belongs to the NRP synthetase family.</text>
</comment>
<dbReference type="GO" id="GO:0030639">
    <property type="term" value="P:polyketide biosynthetic process"/>
    <property type="evidence" value="ECO:0007669"/>
    <property type="project" value="UniProtKB-ARBA"/>
</dbReference>
<keyword evidence="4" id="KW-0489">Methyltransferase</keyword>
<dbReference type="Pfam" id="PF00550">
    <property type="entry name" value="PP-binding"/>
    <property type="match status" value="2"/>
</dbReference>
<dbReference type="InterPro" id="IPR049551">
    <property type="entry name" value="PKS_DH_C"/>
</dbReference>
<dbReference type="SMART" id="SM00826">
    <property type="entry name" value="PKS_DH"/>
    <property type="match status" value="1"/>
</dbReference>
<dbReference type="PANTHER" id="PTHR43775:SF20">
    <property type="entry name" value="HYBRID PKS-NRPS SYNTHETASE APDA"/>
    <property type="match status" value="1"/>
</dbReference>
<dbReference type="InterPro" id="IPR029063">
    <property type="entry name" value="SAM-dependent_MTases_sf"/>
</dbReference>
<dbReference type="InterPro" id="IPR014031">
    <property type="entry name" value="Ketoacyl_synth_C"/>
</dbReference>
<dbReference type="InterPro" id="IPR049552">
    <property type="entry name" value="PKS_DH_N"/>
</dbReference>
<dbReference type="Gene3D" id="3.30.559.30">
    <property type="entry name" value="Nonribosomal peptide synthetase, condensation domain"/>
    <property type="match status" value="1"/>
</dbReference>
<dbReference type="Pfam" id="PF02801">
    <property type="entry name" value="Ketoacyl-synt_C"/>
    <property type="match status" value="1"/>
</dbReference>
<evidence type="ECO:0000256" key="5">
    <source>
        <dbReference type="ARBA" id="ARBA00022679"/>
    </source>
</evidence>
<feature type="domain" description="Carrier" evidence="12">
    <location>
        <begin position="2441"/>
        <end position="2517"/>
    </location>
</feature>
<evidence type="ECO:0000313" key="16">
    <source>
        <dbReference type="Proteomes" id="UP001174936"/>
    </source>
</evidence>
<dbReference type="InterPro" id="IPR001227">
    <property type="entry name" value="Ac_transferase_dom_sf"/>
</dbReference>
<proteinExistence type="inferred from homology"/>
<evidence type="ECO:0000256" key="4">
    <source>
        <dbReference type="ARBA" id="ARBA00022603"/>
    </source>
</evidence>
<name>A0AA39Y3P2_9PEZI</name>
<dbReference type="InterPro" id="IPR045851">
    <property type="entry name" value="AMP-bd_C_sf"/>
</dbReference>
<evidence type="ECO:0000256" key="11">
    <source>
        <dbReference type="SAM" id="MobiDB-lite"/>
    </source>
</evidence>
<dbReference type="SUPFAM" id="SSF55048">
    <property type="entry name" value="Probable ACP-binding domain of malonyl-CoA ACP transacylase"/>
    <property type="match status" value="1"/>
</dbReference>
<keyword evidence="5" id="KW-0808">Transferase</keyword>
<dbReference type="InterPro" id="IPR042104">
    <property type="entry name" value="PKS_dehydratase_sf"/>
</dbReference>
<evidence type="ECO:0000259" key="13">
    <source>
        <dbReference type="PROSITE" id="PS52004"/>
    </source>
</evidence>
<dbReference type="Pfam" id="PF14765">
    <property type="entry name" value="PS-DH"/>
    <property type="match status" value="1"/>
</dbReference>
<dbReference type="Pfam" id="PF00668">
    <property type="entry name" value="Condensation"/>
    <property type="match status" value="1"/>
</dbReference>
<sequence length="4043" mass="442034">MGGPANEPIAIIGSGCRFPGNSTSPSKLWDLLREPRDVSSKIDRFAAESFYHSNGHHSGTSNVLHSYLLAEDTRAFDAQFFNIQGGEAGSIDPQQRLLMEVIYEALEAGGQRIEHLSGTSTGVYVGVMCNDFSQITYADIQNVPKYAATGTALSIMSNRISYFFNWTGPSMTIDTACSSSLIAVHQAVQLLRSGQSKLAVAAGSNLIFTPMNFIAESNVNMLSPTGRSRMWDAHADGYARGEGVACVVLKRLSDAIADGDTIECIVRETGINQDGRTPGITMPSSTSQASLIRQTYARAGLNPLLETDRCQYFEAHGTGTKAGDPQEARAIHEAFHAGKKDSPPSNENPLYVGSVKTVIGHTEGTAGIAGLIKASLSVQNGIIPANMLFTELNPDIAPYYGFLQIPTAAKPWPTLPPGVPRRASVNSFGFGGANAHAIVESYNPGNTVNSTGIRSSTSAIPLTLSANSEKALAAQVKTYLDFLEQKGDDINVRDLAWTLSHRSTLAHRVSIAAPLDVDTLKQELVSLLDAKKNDGKDIGVRPSLKTNKILGIFTGQGAQWPQMGYKLIQGSQLAADTIQALDASLQALPEGDRPEWSLQEELSKSSGDSRVMQAEFSQPLCTAVQVVLVDLLRAVGVDFDAVVGHSSGEIGAAYAAGYLTASDAIRVAYYRGRLTHLAPTNGAMLAAGTSLEDATDLCSLPVFRGRISVAASNSSASVTLSGDGKAIERAMLVLEDEGKFVRMLKVDKAYHSHHMQPVAEPYMEAMMSRIRVQVQEPRASCKWFSSVLGGELMTPDIAGSLAGAYWRDNLLQTVLFSQALEAALEDIKSPGLVVEVGPHPALKGPASGVIEEVCGAGVAYTGVLARGKDDVQALSAGIGAVWCNMVESPSFKLDFKQLDSLFAKGDADKPLFLKSVPTYTWDHDKIHFTESRATKALLSRPSGHHELLGVRQEGREKELRWRNFIKPTEMPWLRGHQVQGQMVFPGAGFASMAFEAGRALVDINEVSLVEVLDLRVSRAMALSEDDVGVESLVTLSNVTHHGRGQVISADFECTVFPNSNSPPFTASTARLRLELRGPDKTVDEVLPPRHPSGLDMSPVSMDHFYRSLATLGYNYSDMFRGIAALDRTTDMSSGVIHIDPIEDDYRPGFLLHPAPLDVAFQTVFGALGSPGDGRLWTTLVPTLMTRIKINPHACLSVGAGLGNDLHFDAAISVSASDGVAGDVDMFDSNGNALVQIEGLQLSPLTALTPQDDRQMFSQTEWGHAEPDATRGFSKWVIHDEEEKSNMYLIERACFFYMKRLHDAITPEERDACDWHRRKYLAWVADMVAEVSEGRHPIIQKAWMEDTWEMMEPMMNAFVEKLGDFHIIMDVGANLIPWVRNEVSFLEMYRESNLLEHVYKNTIGFPEYNAYLGGLVKQLSHRFRQMDILEVGAGTGSATEAILRRIGENYASFTYTDVSAGFFPEAQALFAEQAEKFVYSTLDVEKDPAQQGYSANSYDLVVASNVLHATKSLETTLRNVRKLLKPGGYLVILEITDLDPLRPTFFFGTLPGWWVGEADGRPHHPLITQQAWEGLLKKTGFSGLDTATPPSGEFIAPQSIMLSQAVDTQMELIRQPMVMASERKVALDDVLIIGGRSMTTFQLQEDVLSMLEPLARTITCVERFDQLQDSHFTDKQIVLSLTELDEPLFDPFSPAKWKALQGLTEKARNIVWITQGGLSGAQPYSNMVIGVARCLTAEKPGLRFQTIDFDDTKQMPDPNFVVVAVLRMHVSDAWAAEYSPTWTLEREVRVGADGNVTIPRYIASEELDARYNSSHRTVREDVSLRGAKVEVDTSGQVCYELRSTESEDKDVSAPPEGHVEIQVERSSLMAPSLKSVGGALHLVCGTATSSGEKVLAFSTSDASVVSVPASWTIPCTEGWDPTTLILEAVVACWAHEIMEGAIPGTTILVHEPPTRAFALALQEAAVARDVSVRFTTCKRDLANQDPATFAFVHPASRNGRAIITRLFKKEDVKRISTFVDMSGQEVDDAGGLAARIQSQLPVTCQILDAGALMSKESYARQPIAHALVSSMLEKIALHLGKRTSSGADSSSLLETVPIAALPGRDLPSSSPQQASSNSIAVLDWTVDDTVATRVWPSEDLVRFRQDKTYWLVGLAGQLGQSLCWWMIQRGARNIVITSRNPRVSEAWMDRVVAEGARVSVLSCDVTDRRSVMKTYQTIVKTMPPIAGVCNGAMILNDGIIAQMSHEKFDQTLRPKVDGTRFLDEIFDKPNLDFFIVFSSLAYVTGNIGQSSYAAANAFMASVAQGRRARGLAGSVMNLAGIFGIGYITRTDAGILERLAKMGYSNVSEWDFLQFFAEAVMAGKPDPQNPDSHQNISYHEISSSLRPYDPELDENPPSWLPIPRFSYYRRTKVQTGGGDDDAQKTTSVRAQLKQQTTSEGVHKVLTSGLAATLYKQLGLAPEDNTIQPHTRLVDLGIDSLVAVDMRFWFTKELDLDMPVLKLLGGASVEEMVADIMERLSPELTPNLNKGAATPTTPVEISSDESSRISSSEGPSSVKGDDAHDSSPSSSVTPPESEAGFEGGVGIKMPMSSETRGLVFQSKQSMGYPSLQFWFMLQHLNAPCAFNCSFRIAFRGRLDIERMKQAAEALGRRHDSLRTAFFDDPTRGHEPTQAVLAPSASPLRLEVLRVSGLQDAVDFTDHVQYRHVFDLNRGEVIRMALLSVDEESHYLVIGLHHIAMDGYSFDVFLRELVALYEGRQLDPVQTQWNDLVAEQRLAITTGSMKKEVDFWKKTLLGGGPLPEPLLMLPFAKVPTRMPVTHFEYEEVPMVILDEITVRAIRERCRALQVTRFHFFMTVLRTMLFAITSDDVNELCIGMIDANRTDTRATNLIGLMVNMLPMKFSRKATQSFAQACHEVRDMAYAALAHSRLPFKAMLDQLAVPRSNYCSPLFQVALDYLPHKFETPTGLGTPTDEVQSYLSYGMTDLVLDINDISASEIRFRWRAQTDLYSKDAVQTMMDMYVKLVKRFAGSAADCKAPMEKIRGGLQLYDQARIQEGVKMSLGPAMASKWPSTASHVIDSMCAQQPNAIALKDEKTVLSYGQLAKRVEQIEHALLNSGSGQHERVACYQLPTVDWVCSLLAVWRIGAAYVPLDSRLPEARIASLLELSMPSAVLCRPETFEIAKAIISSEDVAILDVCDLPAPNDKVRGTGTKAALESPAVILFTSGSTGTPKGVELRHENLTNVIEGTISRHSMDSPLVALQQSAASFDMSLGQTLLGLCTGGTVVVVPRDKRGDPQEICKIIRDERVSFVLATPSEVTQWLWFGGSELRAAAEHLRYAFIGGEAFPPLLRTSFRDVFGGKGIKVVNVYGPTETILWCTTAEINCEDNEDVTVIPLGKPMPNYGVFVVDKDMKPVPQGVTGEVVITGASVANGYFGQEALTKAAFLPDTLTPPGSFPTITNSAQMYCTGDNARFGPDGQLYYQGRIAGDSQVKLNGIRIEIQEVESAILESAQGALSAVVVSARRNPDFLVGHVEFAPGHHHRYGDDAETQGRFLASLVTRLPLPRYMCPAMLIPLERIPMNEHGKIDRRAIQKLPLPAQTSQSAGIADLSETEKALWDIWAQVLPEECTVVAVEPDTDFFSLGGGSYLLVLVQRLIRERFRATVPVMQLFDSSTLRGMAAKVDAAISVALIEWDVETALEEEVERLETGHHTKPKRGEGGVTVVLTGATGYLGRNLLKTLRISPAVQRIYCVGVRSADRLFEEDKDDKKVTLLSGDIGAPLLGLSPETFDQLAREADIIVHSGANRSFWDYYQTLRPSNFVSTKTLVKMASVGRTPLHFISSGGLVTHNTDAPGSVTAEGTPPTDGSNGYLATKWASEAYLENAARRLGIPVRIHRVVGASVPATTQTTATLEEEQLTADFRDLVLSLNAIPQPEGWRGSFDVVRTSSLCRALVEEHFLSTSSVTITEENQECEGPRYIHHSSDLKMRIEDVISALGPAGEEGEFESLPPHVWVGRAKAAGIDWHFSGQDFGAAGAEGFVLKR</sequence>
<evidence type="ECO:0000259" key="12">
    <source>
        <dbReference type="PROSITE" id="PS50075"/>
    </source>
</evidence>
<dbReference type="PROSITE" id="PS52004">
    <property type="entry name" value="KS3_2"/>
    <property type="match status" value="1"/>
</dbReference>
<dbReference type="Gene3D" id="3.10.129.110">
    <property type="entry name" value="Polyketide synthase dehydratase"/>
    <property type="match status" value="1"/>
</dbReference>
<dbReference type="Gene3D" id="1.10.1200.10">
    <property type="entry name" value="ACP-like"/>
    <property type="match status" value="2"/>
</dbReference>
<dbReference type="SMART" id="SM00823">
    <property type="entry name" value="PKS_PP"/>
    <property type="match status" value="2"/>
</dbReference>
<dbReference type="PROSITE" id="PS00012">
    <property type="entry name" value="PHOSPHOPANTETHEINE"/>
    <property type="match status" value="1"/>
</dbReference>
<dbReference type="InterPro" id="IPR016039">
    <property type="entry name" value="Thiolase-like"/>
</dbReference>
<evidence type="ECO:0008006" key="17">
    <source>
        <dbReference type="Google" id="ProtNLM"/>
    </source>
</evidence>
<feature type="domain" description="Carrier" evidence="12">
    <location>
        <begin position="3607"/>
        <end position="3686"/>
    </location>
</feature>
<dbReference type="GO" id="GO:0008168">
    <property type="term" value="F:methyltransferase activity"/>
    <property type="evidence" value="ECO:0007669"/>
    <property type="project" value="UniProtKB-KW"/>
</dbReference>
<dbReference type="InterPro" id="IPR020845">
    <property type="entry name" value="AMP-binding_CS"/>
</dbReference>
<feature type="region of interest" description="C-terminal hotdog fold" evidence="10">
    <location>
        <begin position="1096"/>
        <end position="1250"/>
    </location>
</feature>
<dbReference type="SMART" id="SM00822">
    <property type="entry name" value="PKS_KR"/>
    <property type="match status" value="1"/>
</dbReference>
<dbReference type="Pfam" id="PF00109">
    <property type="entry name" value="ketoacyl-synt"/>
    <property type="match status" value="1"/>
</dbReference>
<dbReference type="Pfam" id="PF21089">
    <property type="entry name" value="PKS_DH_N"/>
    <property type="match status" value="1"/>
</dbReference>
<dbReference type="GO" id="GO:0031177">
    <property type="term" value="F:phosphopantetheine binding"/>
    <property type="evidence" value="ECO:0007669"/>
    <property type="project" value="InterPro"/>
</dbReference>
<protein>
    <recommendedName>
        <fullName evidence="17">Polyketide synthase</fullName>
    </recommendedName>
</protein>
<comment type="caution">
    <text evidence="15">The sequence shown here is derived from an EMBL/GenBank/DDBJ whole genome shotgun (WGS) entry which is preliminary data.</text>
</comment>
<dbReference type="NCBIfam" id="TIGR01733">
    <property type="entry name" value="AA-adenyl-dom"/>
    <property type="match status" value="1"/>
</dbReference>
<dbReference type="CDD" id="cd19532">
    <property type="entry name" value="C_PKS-NRPS"/>
    <property type="match status" value="1"/>
</dbReference>
<dbReference type="EMBL" id="JAULSV010000004">
    <property type="protein sequence ID" value="KAK0645436.1"/>
    <property type="molecule type" value="Genomic_DNA"/>
</dbReference>
<keyword evidence="7" id="KW-0560">Oxidoreductase</keyword>
<dbReference type="PROSITE" id="PS00455">
    <property type="entry name" value="AMP_BINDING"/>
    <property type="match status" value="1"/>
</dbReference>
<dbReference type="SUPFAM" id="SSF51735">
    <property type="entry name" value="NAD(P)-binding Rossmann-fold domains"/>
    <property type="match status" value="2"/>
</dbReference>
<dbReference type="Pfam" id="PF08659">
    <property type="entry name" value="KR"/>
    <property type="match status" value="1"/>
</dbReference>
<keyword evidence="6" id="KW-0677">Repeat</keyword>
<evidence type="ECO:0000256" key="8">
    <source>
        <dbReference type="ARBA" id="ARBA00023268"/>
    </source>
</evidence>
<dbReference type="InterPro" id="IPR014030">
    <property type="entry name" value="Ketoacyl_synth_N"/>
</dbReference>
<dbReference type="GO" id="GO:0032259">
    <property type="term" value="P:methylation"/>
    <property type="evidence" value="ECO:0007669"/>
    <property type="project" value="UniProtKB-KW"/>
</dbReference>
<feature type="active site" description="Proton donor; for dehydratase activity" evidence="10">
    <location>
        <position position="1157"/>
    </location>
</feature>
<dbReference type="PROSITE" id="PS50075">
    <property type="entry name" value="CARRIER"/>
    <property type="match status" value="2"/>
</dbReference>
<dbReference type="InterPro" id="IPR023213">
    <property type="entry name" value="CAT-like_dom_sf"/>
</dbReference>
<keyword evidence="3" id="KW-0436">Ligase</keyword>
<reference evidence="15" key="1">
    <citation type="submission" date="2023-06" db="EMBL/GenBank/DDBJ databases">
        <title>Genome-scale phylogeny and comparative genomics of the fungal order Sordariales.</title>
        <authorList>
            <consortium name="Lawrence Berkeley National Laboratory"/>
            <person name="Hensen N."/>
            <person name="Bonometti L."/>
            <person name="Westerberg I."/>
            <person name="Brannstrom I.O."/>
            <person name="Guillou S."/>
            <person name="Cros-Aarteil S."/>
            <person name="Calhoun S."/>
            <person name="Haridas S."/>
            <person name="Kuo A."/>
            <person name="Mondo S."/>
            <person name="Pangilinan J."/>
            <person name="Riley R."/>
            <person name="Labutti K."/>
            <person name="Andreopoulos B."/>
            <person name="Lipzen A."/>
            <person name="Chen C."/>
            <person name="Yanf M."/>
            <person name="Daum C."/>
            <person name="Ng V."/>
            <person name="Clum A."/>
            <person name="Steindorff A."/>
            <person name="Ohm R."/>
            <person name="Martin F."/>
            <person name="Silar P."/>
            <person name="Natvig D."/>
            <person name="Lalanne C."/>
            <person name="Gautier V."/>
            <person name="Ament-Velasquez S.L."/>
            <person name="Kruys A."/>
            <person name="Hutchinson M.I."/>
            <person name="Powell A.J."/>
            <person name="Barry K."/>
            <person name="Miller A.N."/>
            <person name="Grigoriev I.V."/>
            <person name="Debuchy R."/>
            <person name="Gladieux P."/>
            <person name="Thoren M.H."/>
            <person name="Johannesson H."/>
        </authorList>
    </citation>
    <scope>NUCLEOTIDE SEQUENCE</scope>
    <source>
        <strain evidence="15">SMH2532-1</strain>
    </source>
</reference>
<dbReference type="Gene3D" id="3.30.300.30">
    <property type="match status" value="1"/>
</dbReference>
<dbReference type="PROSITE" id="PS52019">
    <property type="entry name" value="PKS_MFAS_DH"/>
    <property type="match status" value="1"/>
</dbReference>
<dbReference type="InterPro" id="IPR042099">
    <property type="entry name" value="ANL_N_sf"/>
</dbReference>
<dbReference type="SUPFAM" id="SSF53335">
    <property type="entry name" value="S-adenosyl-L-methionine-dependent methyltransferases"/>
    <property type="match status" value="1"/>
</dbReference>
<dbReference type="InterPro" id="IPR010071">
    <property type="entry name" value="AA_adenyl_dom"/>
</dbReference>
<dbReference type="Gene3D" id="3.40.50.720">
    <property type="entry name" value="NAD(P)-binding Rossmann-like Domain"/>
    <property type="match status" value="2"/>
</dbReference>
<feature type="region of interest" description="N-terminal hotdog fold" evidence="10">
    <location>
        <begin position="945"/>
        <end position="1078"/>
    </location>
</feature>
<dbReference type="CDD" id="cd00833">
    <property type="entry name" value="PKS"/>
    <property type="match status" value="1"/>
</dbReference>
<feature type="domain" description="Ketosynthase family 3 (KS3)" evidence="13">
    <location>
        <begin position="6"/>
        <end position="441"/>
    </location>
</feature>
<accession>A0AA39Y3P2</accession>
<dbReference type="PROSITE" id="PS00606">
    <property type="entry name" value="KS3_1"/>
    <property type="match status" value="1"/>
</dbReference>
<dbReference type="SUPFAM" id="SSF53901">
    <property type="entry name" value="Thiolase-like"/>
    <property type="match status" value="1"/>
</dbReference>
<dbReference type="InterPro" id="IPR014043">
    <property type="entry name" value="Acyl_transferase_dom"/>
</dbReference>
<dbReference type="InterPro" id="IPR032821">
    <property type="entry name" value="PKS_assoc"/>
</dbReference>
<dbReference type="Gene3D" id="3.40.50.12780">
    <property type="entry name" value="N-terminal domain of ligase-like"/>
    <property type="match status" value="1"/>
</dbReference>
<gene>
    <name evidence="15" type="ORF">B0T16DRAFT_373376</name>
</gene>
<dbReference type="Pfam" id="PF00698">
    <property type="entry name" value="Acyl_transf_1"/>
    <property type="match status" value="1"/>
</dbReference>
<dbReference type="InterPro" id="IPR056501">
    <property type="entry name" value="NAD-bd_HRPKS_sdrA"/>
</dbReference>
<evidence type="ECO:0000256" key="10">
    <source>
        <dbReference type="PROSITE-ProRule" id="PRU01363"/>
    </source>
</evidence>
<evidence type="ECO:0000256" key="2">
    <source>
        <dbReference type="ARBA" id="ARBA00022553"/>
    </source>
</evidence>
<dbReference type="InterPro" id="IPR000873">
    <property type="entry name" value="AMP-dep_synth/lig_dom"/>
</dbReference>
<dbReference type="SUPFAM" id="SSF52151">
    <property type="entry name" value="FabD/lysophospholipase-like"/>
    <property type="match status" value="1"/>
</dbReference>
<keyword evidence="16" id="KW-1185">Reference proteome</keyword>
<dbReference type="InterPro" id="IPR036736">
    <property type="entry name" value="ACP-like_sf"/>
</dbReference>
<dbReference type="GO" id="GO:0016491">
    <property type="term" value="F:oxidoreductase activity"/>
    <property type="evidence" value="ECO:0007669"/>
    <property type="project" value="UniProtKB-KW"/>
</dbReference>
<feature type="region of interest" description="Disordered" evidence="11">
    <location>
        <begin position="2522"/>
        <end position="2584"/>
    </location>
</feature>
<evidence type="ECO:0000256" key="6">
    <source>
        <dbReference type="ARBA" id="ARBA00022737"/>
    </source>
</evidence>
<feature type="active site" description="Proton acceptor; for dehydratase activity" evidence="10">
    <location>
        <position position="976"/>
    </location>
</feature>
<dbReference type="InterPro" id="IPR001242">
    <property type="entry name" value="Condensation_dom"/>
</dbReference>
<dbReference type="Gene3D" id="3.30.559.10">
    <property type="entry name" value="Chloramphenicol acetyltransferase-like domain"/>
    <property type="match status" value="1"/>
</dbReference>
<evidence type="ECO:0000259" key="14">
    <source>
        <dbReference type="PROSITE" id="PS52019"/>
    </source>
</evidence>
<evidence type="ECO:0000313" key="15">
    <source>
        <dbReference type="EMBL" id="KAK0645436.1"/>
    </source>
</evidence>
<dbReference type="InterPro" id="IPR050091">
    <property type="entry name" value="PKS_NRPS_Biosynth_Enz"/>
</dbReference>
<dbReference type="Pfam" id="PF08242">
    <property type="entry name" value="Methyltransf_12"/>
    <property type="match status" value="1"/>
</dbReference>
<dbReference type="InterPro" id="IPR020841">
    <property type="entry name" value="PKS_Beta-ketoAc_synthase_dom"/>
</dbReference>
<dbReference type="SUPFAM" id="SSF56801">
    <property type="entry name" value="Acetyl-CoA synthetase-like"/>
    <property type="match status" value="1"/>
</dbReference>
<dbReference type="InterPro" id="IPR016036">
    <property type="entry name" value="Malonyl_transacylase_ACP-bd"/>
</dbReference>
<dbReference type="GO" id="GO:0006633">
    <property type="term" value="P:fatty acid biosynthetic process"/>
    <property type="evidence" value="ECO:0007669"/>
    <property type="project" value="InterPro"/>
</dbReference>
<dbReference type="Gene3D" id="3.40.47.10">
    <property type="match status" value="1"/>
</dbReference>
<dbReference type="InterPro" id="IPR009081">
    <property type="entry name" value="PP-bd_ACP"/>
</dbReference>
<dbReference type="InterPro" id="IPR013968">
    <property type="entry name" value="PKS_KR"/>
</dbReference>
<dbReference type="InterPro" id="IPR020806">
    <property type="entry name" value="PKS_PP-bd"/>
</dbReference>
<keyword evidence="1" id="KW-0596">Phosphopantetheine</keyword>
<feature type="domain" description="PKS/mFAS DH" evidence="14">
    <location>
        <begin position="945"/>
        <end position="1250"/>
    </location>
</feature>
<feature type="compositionally biased region" description="Polar residues" evidence="11">
    <location>
        <begin position="2522"/>
        <end position="2536"/>
    </location>
</feature>
<feature type="compositionally biased region" description="Low complexity" evidence="11">
    <location>
        <begin position="2563"/>
        <end position="2575"/>
    </location>
</feature>
<dbReference type="Pfam" id="PF23114">
    <property type="entry name" value="NAD-bd_HRPKS_sdrA"/>
    <property type="match status" value="1"/>
</dbReference>
<dbReference type="Gene3D" id="3.40.366.10">
    <property type="entry name" value="Malonyl-Coenzyme A Acyl Carrier Protein, domain 2"/>
    <property type="match status" value="1"/>
</dbReference>
<dbReference type="GO" id="GO:0004312">
    <property type="term" value="F:fatty acid synthase activity"/>
    <property type="evidence" value="ECO:0007669"/>
    <property type="project" value="TreeGrafter"/>
</dbReference>